<dbReference type="OrthoDB" id="5906806at2759"/>
<sequence>MKIARYLLEQLFNCCFEFVQFDKVIFNPQMIELLFDENNTNIPLQVHSQSAHLFIYNDSDYCLLEFILTHLISNEFTVDLWKFNKRKRNRKILFKILINGGIKFSVVSCRHIKAKFYNSIIQEIETSRDISKMVKEIRFGDILEPLDLSERAENIEINFENNNLKSTKYQLSNKYNSEIKFSIYTKEVYIINNKPVSDVEIKRIN</sequence>
<comment type="caution">
    <text evidence="1">The sequence shown here is derived from an EMBL/GenBank/DDBJ whole genome shotgun (WGS) entry which is preliminary data.</text>
</comment>
<dbReference type="Proteomes" id="UP000580250">
    <property type="component" value="Unassembled WGS sequence"/>
</dbReference>
<proteinExistence type="predicted"/>
<protein>
    <submittedName>
        <fullName evidence="1">Uncharacterized protein</fullName>
    </submittedName>
</protein>
<gene>
    <name evidence="1" type="ORF">MENT_LOCUS53932</name>
</gene>
<name>A0A6V7XMH4_MELEN</name>
<reference evidence="1 2" key="1">
    <citation type="submission" date="2020-08" db="EMBL/GenBank/DDBJ databases">
        <authorList>
            <person name="Koutsovoulos G."/>
            <person name="Danchin GJ E."/>
        </authorList>
    </citation>
    <scope>NUCLEOTIDE SEQUENCE [LARGE SCALE GENOMIC DNA]</scope>
</reference>
<organism evidence="1 2">
    <name type="scientific">Meloidogyne enterolobii</name>
    <name type="common">Root-knot nematode worm</name>
    <name type="synonym">Meloidogyne mayaguensis</name>
    <dbReference type="NCBI Taxonomy" id="390850"/>
    <lineage>
        <taxon>Eukaryota</taxon>
        <taxon>Metazoa</taxon>
        <taxon>Ecdysozoa</taxon>
        <taxon>Nematoda</taxon>
        <taxon>Chromadorea</taxon>
        <taxon>Rhabditida</taxon>
        <taxon>Tylenchina</taxon>
        <taxon>Tylenchomorpha</taxon>
        <taxon>Tylenchoidea</taxon>
        <taxon>Meloidogynidae</taxon>
        <taxon>Meloidogyninae</taxon>
        <taxon>Meloidogyne</taxon>
    </lineage>
</organism>
<evidence type="ECO:0000313" key="2">
    <source>
        <dbReference type="Proteomes" id="UP000580250"/>
    </source>
</evidence>
<accession>A0A6V7XMH4</accession>
<dbReference type="EMBL" id="CAJEWN010001856">
    <property type="protein sequence ID" value="CAD2200462.1"/>
    <property type="molecule type" value="Genomic_DNA"/>
</dbReference>
<evidence type="ECO:0000313" key="1">
    <source>
        <dbReference type="EMBL" id="CAD2200462.1"/>
    </source>
</evidence>
<dbReference type="AlphaFoldDB" id="A0A6V7XMH4"/>